<evidence type="ECO:0000256" key="1">
    <source>
        <dbReference type="SAM" id="MobiDB-lite"/>
    </source>
</evidence>
<evidence type="ECO:0000313" key="3">
    <source>
        <dbReference type="Proteomes" id="UP001482620"/>
    </source>
</evidence>
<accession>A0ABV0V1N6</accession>
<protein>
    <submittedName>
        <fullName evidence="2">Uncharacterized protein</fullName>
    </submittedName>
</protein>
<proteinExistence type="predicted"/>
<organism evidence="2 3">
    <name type="scientific">Ilyodon furcidens</name>
    <name type="common">goldbreast splitfin</name>
    <dbReference type="NCBI Taxonomy" id="33524"/>
    <lineage>
        <taxon>Eukaryota</taxon>
        <taxon>Metazoa</taxon>
        <taxon>Chordata</taxon>
        <taxon>Craniata</taxon>
        <taxon>Vertebrata</taxon>
        <taxon>Euteleostomi</taxon>
        <taxon>Actinopterygii</taxon>
        <taxon>Neopterygii</taxon>
        <taxon>Teleostei</taxon>
        <taxon>Neoteleostei</taxon>
        <taxon>Acanthomorphata</taxon>
        <taxon>Ovalentaria</taxon>
        <taxon>Atherinomorphae</taxon>
        <taxon>Cyprinodontiformes</taxon>
        <taxon>Goodeidae</taxon>
        <taxon>Ilyodon</taxon>
    </lineage>
</organism>
<comment type="caution">
    <text evidence="2">The sequence shown here is derived from an EMBL/GenBank/DDBJ whole genome shotgun (WGS) entry which is preliminary data.</text>
</comment>
<feature type="compositionally biased region" description="Polar residues" evidence="1">
    <location>
        <begin position="1"/>
        <end position="11"/>
    </location>
</feature>
<keyword evidence="3" id="KW-1185">Reference proteome</keyword>
<reference evidence="2 3" key="1">
    <citation type="submission" date="2021-06" db="EMBL/GenBank/DDBJ databases">
        <authorList>
            <person name="Palmer J.M."/>
        </authorList>
    </citation>
    <scope>NUCLEOTIDE SEQUENCE [LARGE SCALE GENOMIC DNA]</scope>
    <source>
        <strain evidence="3">if_2019</strain>
        <tissue evidence="2">Muscle</tissue>
    </source>
</reference>
<dbReference type="Proteomes" id="UP001482620">
    <property type="component" value="Unassembled WGS sequence"/>
</dbReference>
<dbReference type="EMBL" id="JAHRIQ010093338">
    <property type="protein sequence ID" value="MEQ2251295.1"/>
    <property type="molecule type" value="Genomic_DNA"/>
</dbReference>
<evidence type="ECO:0000313" key="2">
    <source>
        <dbReference type="EMBL" id="MEQ2251295.1"/>
    </source>
</evidence>
<sequence>MTHIQGCTNAHNDGRKLPLSQPLQAAGPERIDPSNANVWWANVVETDGAQSSGQNETVDGEVENMLRSVSAQMTSPSRRHAKMWNGSEMRQLLPYMPGALGDIITPAAPL</sequence>
<feature type="region of interest" description="Disordered" evidence="1">
    <location>
        <begin position="1"/>
        <end position="32"/>
    </location>
</feature>
<gene>
    <name evidence="2" type="ORF">ILYODFUR_009404</name>
</gene>
<name>A0ABV0V1N6_9TELE</name>